<feature type="transmembrane region" description="Helical" evidence="7">
    <location>
        <begin position="307"/>
        <end position="326"/>
    </location>
</feature>
<name>A0A1G8XVB5_9EURY</name>
<keyword evidence="3" id="KW-1003">Cell membrane</keyword>
<keyword evidence="5 7" id="KW-1133">Transmembrane helix</keyword>
<organism evidence="9 10">
    <name type="scientific">Halovenus aranensis</name>
    <dbReference type="NCBI Taxonomy" id="890420"/>
    <lineage>
        <taxon>Archaea</taxon>
        <taxon>Methanobacteriati</taxon>
        <taxon>Methanobacteriota</taxon>
        <taxon>Stenosarchaea group</taxon>
        <taxon>Halobacteria</taxon>
        <taxon>Halobacteriales</taxon>
        <taxon>Haloarculaceae</taxon>
        <taxon>Halovenus</taxon>
    </lineage>
</organism>
<dbReference type="STRING" id="890420.SAMN05216226_11299"/>
<keyword evidence="4 7" id="KW-0812">Transmembrane</keyword>
<evidence type="ECO:0000313" key="9">
    <source>
        <dbReference type="EMBL" id="SDJ94437.1"/>
    </source>
</evidence>
<dbReference type="Proteomes" id="UP000198856">
    <property type="component" value="Unassembled WGS sequence"/>
</dbReference>
<keyword evidence="10" id="KW-1185">Reference proteome</keyword>
<keyword evidence="6 7" id="KW-0472">Membrane</keyword>
<reference evidence="9 10" key="1">
    <citation type="submission" date="2016-10" db="EMBL/GenBank/DDBJ databases">
        <authorList>
            <person name="de Groot N.N."/>
        </authorList>
    </citation>
    <scope>NUCLEOTIDE SEQUENCE [LARGE SCALE GENOMIC DNA]</scope>
    <source>
        <strain evidence="9 10">IBRC-M10015</strain>
    </source>
</reference>
<evidence type="ECO:0000256" key="5">
    <source>
        <dbReference type="ARBA" id="ARBA00022989"/>
    </source>
</evidence>
<dbReference type="EMBL" id="FNFC01000012">
    <property type="protein sequence ID" value="SDJ94437.1"/>
    <property type="molecule type" value="Genomic_DNA"/>
</dbReference>
<proteinExistence type="predicted"/>
<feature type="transmembrane region" description="Helical" evidence="7">
    <location>
        <begin position="250"/>
        <end position="271"/>
    </location>
</feature>
<evidence type="ECO:0000256" key="3">
    <source>
        <dbReference type="ARBA" id="ARBA00022475"/>
    </source>
</evidence>
<sequence>MVVSLCGIAAAIAVLVVVTALALGLSSTATVEGDNVDYWIVPETGDVASTPLPSEGPRLGSTHDIAFELQRNDRIAYITPVAIEPIQLTSATSGNETYVLALGVLPADQQQSVVGADVSQLNATYPHYANGSYNGVWTGELLASPAAAAQLDVDAGETLRTGQANQSFTVQDVTDSEVTVGVSQVPVVITHLAELQTLAGLADGDLADQILVATNDDTVRETLTGVYPNTEVVTRAGLGQIDPTPTSLPFAMALTAGITSLGIGALFVATMMGLELNASRQRLAVLSAIGFSRLSISLVLVAETVTVAVLGGVIGTGLGLGCVVGLNAGLAEMIGLPAVAVLDSVLVVYGIVTAAVVGLLATGYPLYIARRTTVLEELTQ</sequence>
<dbReference type="InterPro" id="IPR003838">
    <property type="entry name" value="ABC3_permease_C"/>
</dbReference>
<feature type="transmembrane region" description="Helical" evidence="7">
    <location>
        <begin position="338"/>
        <end position="361"/>
    </location>
</feature>
<protein>
    <submittedName>
        <fullName evidence="9">Putative ABC transport system permease protein</fullName>
    </submittedName>
</protein>
<comment type="subcellular location">
    <subcellularLocation>
        <location evidence="1">Cell membrane</location>
        <topology evidence="1">Multi-pass membrane protein</topology>
    </subcellularLocation>
</comment>
<evidence type="ECO:0000256" key="7">
    <source>
        <dbReference type="SAM" id="Phobius"/>
    </source>
</evidence>
<feature type="transmembrane region" description="Helical" evidence="7">
    <location>
        <begin position="283"/>
        <end position="301"/>
    </location>
</feature>
<evidence type="ECO:0000256" key="1">
    <source>
        <dbReference type="ARBA" id="ARBA00004651"/>
    </source>
</evidence>
<evidence type="ECO:0000256" key="2">
    <source>
        <dbReference type="ARBA" id="ARBA00022448"/>
    </source>
</evidence>
<evidence type="ECO:0000256" key="6">
    <source>
        <dbReference type="ARBA" id="ARBA00023136"/>
    </source>
</evidence>
<dbReference type="OrthoDB" id="170372at2157"/>
<dbReference type="AlphaFoldDB" id="A0A1G8XVB5"/>
<dbReference type="Pfam" id="PF02687">
    <property type="entry name" value="FtsX"/>
    <property type="match status" value="1"/>
</dbReference>
<dbReference type="GO" id="GO:0005886">
    <property type="term" value="C:plasma membrane"/>
    <property type="evidence" value="ECO:0007669"/>
    <property type="project" value="UniProtKB-SubCell"/>
</dbReference>
<dbReference type="PANTHER" id="PTHR43738:SF1">
    <property type="entry name" value="HEMIN TRANSPORT SYSTEM PERMEASE PROTEIN HRTB-RELATED"/>
    <property type="match status" value="1"/>
</dbReference>
<dbReference type="InterPro" id="IPR051125">
    <property type="entry name" value="ABC-4/HrtB_transporter"/>
</dbReference>
<gene>
    <name evidence="9" type="ORF">SAMN05216226_11299</name>
</gene>
<accession>A0A1G8XVB5</accession>
<dbReference type="PANTHER" id="PTHR43738">
    <property type="entry name" value="ABC TRANSPORTER, MEMBRANE PROTEIN"/>
    <property type="match status" value="1"/>
</dbReference>
<evidence type="ECO:0000313" key="10">
    <source>
        <dbReference type="Proteomes" id="UP000198856"/>
    </source>
</evidence>
<evidence type="ECO:0000259" key="8">
    <source>
        <dbReference type="Pfam" id="PF02687"/>
    </source>
</evidence>
<feature type="domain" description="ABC3 transporter permease C-terminal" evidence="8">
    <location>
        <begin position="257"/>
        <end position="373"/>
    </location>
</feature>
<evidence type="ECO:0000256" key="4">
    <source>
        <dbReference type="ARBA" id="ARBA00022692"/>
    </source>
</evidence>
<dbReference type="RefSeq" id="WP_176765318.1">
    <property type="nucleotide sequence ID" value="NZ_FNFC01000012.1"/>
</dbReference>
<keyword evidence="2" id="KW-0813">Transport</keyword>